<keyword evidence="2" id="KW-0732">Signal</keyword>
<dbReference type="Proteomes" id="UP000635245">
    <property type="component" value="Unassembled WGS sequence"/>
</dbReference>
<dbReference type="RefSeq" id="WP_200316528.1">
    <property type="nucleotide sequence ID" value="NZ_JAENJH010000002.1"/>
</dbReference>
<sequence>MLKKTLRLTLPAIAAAALLTGCTTSESPESTSSGSAHSESAHADQGGTEEASHNDADVTFAQEMIPHHRQAVVMAELVPERTENARVRELADDIERAQSPEIEQLSEWLDQWGAPVPGEHEGHGSGHGDMPGMMSDGRLEQLSELRDAEFDKRWLELMIEHHAGAIEMARTELAQGSDKGALELAQQVIDAQQGEIDVMESLLGTS</sequence>
<feature type="signal peptide" evidence="2">
    <location>
        <begin position="1"/>
        <end position="16"/>
    </location>
</feature>
<feature type="domain" description="DUF305" evidence="3">
    <location>
        <begin position="57"/>
        <end position="203"/>
    </location>
</feature>
<feature type="chain" id="PRO_5039242348" evidence="2">
    <location>
        <begin position="17"/>
        <end position="206"/>
    </location>
</feature>
<dbReference type="AlphaFoldDB" id="A0A934V3F0"/>
<dbReference type="EMBL" id="JAENJH010000002">
    <property type="protein sequence ID" value="MBK1784272.1"/>
    <property type="molecule type" value="Genomic_DNA"/>
</dbReference>
<feature type="compositionally biased region" description="Low complexity" evidence="1">
    <location>
        <begin position="23"/>
        <end position="38"/>
    </location>
</feature>
<accession>A0A934V3F0</accession>
<dbReference type="PROSITE" id="PS51257">
    <property type="entry name" value="PROKAR_LIPOPROTEIN"/>
    <property type="match status" value="1"/>
</dbReference>
<evidence type="ECO:0000256" key="1">
    <source>
        <dbReference type="SAM" id="MobiDB-lite"/>
    </source>
</evidence>
<evidence type="ECO:0000313" key="4">
    <source>
        <dbReference type="EMBL" id="MBK1784272.1"/>
    </source>
</evidence>
<reference evidence="4" key="1">
    <citation type="submission" date="2020-12" db="EMBL/GenBank/DDBJ databases">
        <title>Prauserella sp. ASG 168, a novel actinomycete isolated from cave rock.</title>
        <authorList>
            <person name="Suriyachadkun C."/>
        </authorList>
    </citation>
    <scope>NUCLEOTIDE SEQUENCE</scope>
    <source>
        <strain evidence="4">ASG 168</strain>
    </source>
</reference>
<keyword evidence="5" id="KW-1185">Reference proteome</keyword>
<evidence type="ECO:0000313" key="5">
    <source>
        <dbReference type="Proteomes" id="UP000635245"/>
    </source>
</evidence>
<evidence type="ECO:0000259" key="3">
    <source>
        <dbReference type="Pfam" id="PF03713"/>
    </source>
</evidence>
<evidence type="ECO:0000256" key="2">
    <source>
        <dbReference type="SAM" id="SignalP"/>
    </source>
</evidence>
<dbReference type="InterPro" id="IPR005183">
    <property type="entry name" value="DUF305_CopM-like"/>
</dbReference>
<organism evidence="4 5">
    <name type="scientific">Prauserella cavernicola</name>
    <dbReference type="NCBI Taxonomy" id="2800127"/>
    <lineage>
        <taxon>Bacteria</taxon>
        <taxon>Bacillati</taxon>
        <taxon>Actinomycetota</taxon>
        <taxon>Actinomycetes</taxon>
        <taxon>Pseudonocardiales</taxon>
        <taxon>Pseudonocardiaceae</taxon>
        <taxon>Prauserella</taxon>
    </lineage>
</organism>
<dbReference type="Pfam" id="PF03713">
    <property type="entry name" value="DUF305"/>
    <property type="match status" value="1"/>
</dbReference>
<comment type="caution">
    <text evidence="4">The sequence shown here is derived from an EMBL/GenBank/DDBJ whole genome shotgun (WGS) entry which is preliminary data.</text>
</comment>
<dbReference type="PANTHER" id="PTHR36933:SF1">
    <property type="entry name" value="SLL0788 PROTEIN"/>
    <property type="match status" value="1"/>
</dbReference>
<name>A0A934V3F0_9PSEU</name>
<protein>
    <submittedName>
        <fullName evidence="4">DUF305 domain-containing protein</fullName>
    </submittedName>
</protein>
<dbReference type="PANTHER" id="PTHR36933">
    <property type="entry name" value="SLL0788 PROTEIN"/>
    <property type="match status" value="1"/>
</dbReference>
<dbReference type="InterPro" id="IPR012347">
    <property type="entry name" value="Ferritin-like"/>
</dbReference>
<gene>
    <name evidence="4" type="ORF">JHE00_08010</name>
</gene>
<dbReference type="Gene3D" id="1.20.1260.10">
    <property type="match status" value="1"/>
</dbReference>
<feature type="region of interest" description="Disordered" evidence="1">
    <location>
        <begin position="23"/>
        <end position="53"/>
    </location>
</feature>
<proteinExistence type="predicted"/>